<dbReference type="AlphaFoldDB" id="A0AAW9D2A4"/>
<comment type="caution">
    <text evidence="1">The sequence shown here is derived from an EMBL/GenBank/DDBJ whole genome shotgun (WGS) entry which is preliminary data.</text>
</comment>
<proteinExistence type="predicted"/>
<dbReference type="Proteomes" id="UP001272137">
    <property type="component" value="Unassembled WGS sequence"/>
</dbReference>
<gene>
    <name evidence="1" type="ORF">C7S16_0422</name>
</gene>
<name>A0AAW9D2A4_BURTH</name>
<sequence length="45" mass="5146">MDARSHGACCTAGVADDRRARRRMSHRQNENARLESRAFCFARHA</sequence>
<evidence type="ECO:0000313" key="2">
    <source>
        <dbReference type="Proteomes" id="UP001272137"/>
    </source>
</evidence>
<protein>
    <submittedName>
        <fullName evidence="1">Uncharacterized protein</fullName>
    </submittedName>
</protein>
<evidence type="ECO:0000313" key="1">
    <source>
        <dbReference type="EMBL" id="MDW9255437.1"/>
    </source>
</evidence>
<dbReference type="EMBL" id="QXCT01000002">
    <property type="protein sequence ID" value="MDW9255437.1"/>
    <property type="molecule type" value="Genomic_DNA"/>
</dbReference>
<reference evidence="1" key="1">
    <citation type="submission" date="2018-08" db="EMBL/GenBank/DDBJ databases">
        <title>Identification of Burkholderia cepacia strains that express a Burkholderia pseudomallei-like capsular polysaccharide.</title>
        <authorList>
            <person name="Burtnick M.N."/>
            <person name="Vongsouvath M."/>
            <person name="Newton P."/>
            <person name="Wuthiekanun V."/>
            <person name="Limmathurotsakul D."/>
            <person name="Brett P.J."/>
            <person name="Chantratita N."/>
            <person name="Dance D.A."/>
        </authorList>
    </citation>
    <scope>NUCLEOTIDE SEQUENCE</scope>
    <source>
        <strain evidence="1">SBXCC001</strain>
    </source>
</reference>
<accession>A0AAW9D2A4</accession>
<organism evidence="1 2">
    <name type="scientific">Burkholderia thailandensis</name>
    <dbReference type="NCBI Taxonomy" id="57975"/>
    <lineage>
        <taxon>Bacteria</taxon>
        <taxon>Pseudomonadati</taxon>
        <taxon>Pseudomonadota</taxon>
        <taxon>Betaproteobacteria</taxon>
        <taxon>Burkholderiales</taxon>
        <taxon>Burkholderiaceae</taxon>
        <taxon>Burkholderia</taxon>
        <taxon>pseudomallei group</taxon>
    </lineage>
</organism>